<sequence>MRTYGFSRPKPSSWSYANKPAIAAASILGTLTFFAIVFLAVWYIKRVRARRLRAIRTESQDIFCQSTLTLTDDTSKTLDTFLMKDLEPERTSLMFSRSRSPSFAFVVEESDRQSPVNGLYRASYDASSNSTSKLDSLSRVSTDISRPSMMVSPLTQTTSNSSDKPASPIFLSRASTVTSSPRSSELWITTSSSSTNNPSTAPSNMAPSSVFSSQEPASSRTSQSALSSNILPSPASSLVPSTPFNSSSSGTSGALNRYSGYNARHSAPPLGHPPLAGSSRGQAMSHQRSPSAVQSPMELSSSNSGQSSRV</sequence>
<keyword evidence="4" id="KW-1185">Reference proteome</keyword>
<dbReference type="AlphaFoldDB" id="A0AAD6N170"/>
<organism evidence="3 4">
    <name type="scientific">Penicillium malachiteum</name>
    <dbReference type="NCBI Taxonomy" id="1324776"/>
    <lineage>
        <taxon>Eukaryota</taxon>
        <taxon>Fungi</taxon>
        <taxon>Dikarya</taxon>
        <taxon>Ascomycota</taxon>
        <taxon>Pezizomycotina</taxon>
        <taxon>Eurotiomycetes</taxon>
        <taxon>Eurotiomycetidae</taxon>
        <taxon>Eurotiales</taxon>
        <taxon>Aspergillaceae</taxon>
        <taxon>Penicillium</taxon>
    </lineage>
</organism>
<name>A0AAD6N170_9EURO</name>
<reference evidence="3" key="2">
    <citation type="submission" date="2023-01" db="EMBL/GenBank/DDBJ databases">
        <authorList>
            <person name="Petersen C."/>
        </authorList>
    </citation>
    <scope>NUCLEOTIDE SEQUENCE</scope>
    <source>
        <strain evidence="3">IBT 17514</strain>
    </source>
</reference>
<accession>A0AAD6N170</accession>
<evidence type="ECO:0000256" key="1">
    <source>
        <dbReference type="SAM" id="MobiDB-lite"/>
    </source>
</evidence>
<dbReference type="Proteomes" id="UP001215712">
    <property type="component" value="Unassembled WGS sequence"/>
</dbReference>
<feature type="compositionally biased region" description="Polar residues" evidence="1">
    <location>
        <begin position="205"/>
        <end position="217"/>
    </location>
</feature>
<keyword evidence="2" id="KW-0472">Membrane</keyword>
<protein>
    <submittedName>
        <fullName evidence="3">Uncharacterized protein</fullName>
    </submittedName>
</protein>
<keyword evidence="2" id="KW-0812">Transmembrane</keyword>
<keyword evidence="2" id="KW-1133">Transmembrane helix</keyword>
<evidence type="ECO:0000256" key="2">
    <source>
        <dbReference type="SAM" id="Phobius"/>
    </source>
</evidence>
<feature type="transmembrane region" description="Helical" evidence="2">
    <location>
        <begin position="20"/>
        <end position="44"/>
    </location>
</feature>
<gene>
    <name evidence="3" type="ORF">N7493_000659</name>
</gene>
<comment type="caution">
    <text evidence="3">The sequence shown here is derived from an EMBL/GenBank/DDBJ whole genome shotgun (WGS) entry which is preliminary data.</text>
</comment>
<proteinExistence type="predicted"/>
<reference evidence="3" key="1">
    <citation type="journal article" date="2023" name="IMA Fungus">
        <title>Comparative genomic study of the Penicillium genus elucidates a diverse pangenome and 15 lateral gene transfer events.</title>
        <authorList>
            <person name="Petersen C."/>
            <person name="Sorensen T."/>
            <person name="Nielsen M.R."/>
            <person name="Sondergaard T.E."/>
            <person name="Sorensen J.L."/>
            <person name="Fitzpatrick D.A."/>
            <person name="Frisvad J.C."/>
            <person name="Nielsen K.L."/>
        </authorList>
    </citation>
    <scope>NUCLEOTIDE SEQUENCE</scope>
    <source>
        <strain evidence="3">IBT 17514</strain>
    </source>
</reference>
<evidence type="ECO:0000313" key="3">
    <source>
        <dbReference type="EMBL" id="KAJ5740787.1"/>
    </source>
</evidence>
<feature type="compositionally biased region" description="Low complexity" evidence="1">
    <location>
        <begin position="127"/>
        <end position="138"/>
    </location>
</feature>
<feature type="compositionally biased region" description="Polar residues" evidence="1">
    <location>
        <begin position="279"/>
        <end position="310"/>
    </location>
</feature>
<feature type="compositionally biased region" description="Polar residues" evidence="1">
    <location>
        <begin position="153"/>
        <end position="164"/>
    </location>
</feature>
<feature type="compositionally biased region" description="Low complexity" evidence="1">
    <location>
        <begin position="236"/>
        <end position="256"/>
    </location>
</feature>
<feature type="region of interest" description="Disordered" evidence="1">
    <location>
        <begin position="181"/>
        <end position="310"/>
    </location>
</feature>
<evidence type="ECO:0000313" key="4">
    <source>
        <dbReference type="Proteomes" id="UP001215712"/>
    </source>
</evidence>
<feature type="compositionally biased region" description="Low complexity" evidence="1">
    <location>
        <begin position="218"/>
        <end position="228"/>
    </location>
</feature>
<feature type="compositionally biased region" description="Low complexity" evidence="1">
    <location>
        <begin position="189"/>
        <end position="204"/>
    </location>
</feature>
<dbReference type="EMBL" id="JAQJAN010000001">
    <property type="protein sequence ID" value="KAJ5740787.1"/>
    <property type="molecule type" value="Genomic_DNA"/>
</dbReference>
<feature type="region of interest" description="Disordered" evidence="1">
    <location>
        <begin position="126"/>
        <end position="168"/>
    </location>
</feature>